<keyword evidence="2" id="KW-1185">Reference proteome</keyword>
<organism evidence="1 2">
    <name type="scientific">Desulfotalea psychrophila (strain LSv54 / DSM 12343)</name>
    <dbReference type="NCBI Taxonomy" id="177439"/>
    <lineage>
        <taxon>Bacteria</taxon>
        <taxon>Pseudomonadati</taxon>
        <taxon>Thermodesulfobacteriota</taxon>
        <taxon>Desulfobulbia</taxon>
        <taxon>Desulfobulbales</taxon>
        <taxon>Desulfocapsaceae</taxon>
        <taxon>Desulfotalea</taxon>
    </lineage>
</organism>
<gene>
    <name evidence="1" type="ordered locus">DP1895</name>
</gene>
<dbReference type="Proteomes" id="UP000000602">
    <property type="component" value="Chromosome"/>
</dbReference>
<dbReference type="eggNOG" id="ENOG50335KU">
    <property type="taxonomic scope" value="Bacteria"/>
</dbReference>
<accession>Q6AM01</accession>
<dbReference type="KEGG" id="dps:DP1895"/>
<proteinExistence type="predicted"/>
<dbReference type="AlphaFoldDB" id="Q6AM01"/>
<evidence type="ECO:0000313" key="2">
    <source>
        <dbReference type="Proteomes" id="UP000000602"/>
    </source>
</evidence>
<dbReference type="EMBL" id="CR522870">
    <property type="protein sequence ID" value="CAG36624.1"/>
    <property type="molecule type" value="Genomic_DNA"/>
</dbReference>
<evidence type="ECO:0000313" key="1">
    <source>
        <dbReference type="EMBL" id="CAG36624.1"/>
    </source>
</evidence>
<reference evidence="2" key="1">
    <citation type="journal article" date="2004" name="Environ. Microbiol.">
        <title>The genome of Desulfotalea psychrophila, a sulfate-reducing bacterium from permanently cold Arctic sediments.</title>
        <authorList>
            <person name="Rabus R."/>
            <person name="Ruepp A."/>
            <person name="Frickey T."/>
            <person name="Rattei T."/>
            <person name="Fartmann B."/>
            <person name="Stark M."/>
            <person name="Bauer M."/>
            <person name="Zibat A."/>
            <person name="Lombardot T."/>
            <person name="Becker I."/>
            <person name="Amann J."/>
            <person name="Gellner K."/>
            <person name="Teeling H."/>
            <person name="Leuschner W.D."/>
            <person name="Gloeckner F.-O."/>
            <person name="Lupas A.N."/>
            <person name="Amann R."/>
            <person name="Klenk H.-P."/>
        </authorList>
    </citation>
    <scope>NUCLEOTIDE SEQUENCE [LARGE SCALE GENOMIC DNA]</scope>
    <source>
        <strain evidence="2">DSM 12343 / LSv54</strain>
    </source>
</reference>
<sequence length="79" mass="9169">MLIVKCAACKKKLWSYEKIGQGEVLRCHKERIQKFFYQAEPGKAEHKIYCSCGKEIGIDRGKFFKMIAKAFTYSGTKRN</sequence>
<name>Q6AM01_DESPS</name>
<dbReference type="HOGENOM" id="CLU_2632306_0_0_7"/>
<protein>
    <submittedName>
        <fullName evidence="1">Uncharacterized protein</fullName>
    </submittedName>
</protein>